<dbReference type="Proteomes" id="UP000663842">
    <property type="component" value="Unassembled WGS sequence"/>
</dbReference>
<accession>A0A820CVP6</accession>
<feature type="region of interest" description="Disordered" evidence="1">
    <location>
        <begin position="1"/>
        <end position="35"/>
    </location>
</feature>
<evidence type="ECO:0000313" key="4">
    <source>
        <dbReference type="Proteomes" id="UP000663842"/>
    </source>
</evidence>
<name>A0A820CVP6_9BILA</name>
<dbReference type="PROSITE" id="PS50878">
    <property type="entry name" value="RT_POL"/>
    <property type="match status" value="1"/>
</dbReference>
<feature type="compositionally biased region" description="Polar residues" evidence="1">
    <location>
        <begin position="15"/>
        <end position="33"/>
    </location>
</feature>
<evidence type="ECO:0000313" key="3">
    <source>
        <dbReference type="EMBL" id="CAF4227435.1"/>
    </source>
</evidence>
<dbReference type="EMBL" id="CAJOBF010007240">
    <property type="protein sequence ID" value="CAF4227435.1"/>
    <property type="molecule type" value="Genomic_DNA"/>
</dbReference>
<feature type="region of interest" description="Disordered" evidence="1">
    <location>
        <begin position="86"/>
        <end position="133"/>
    </location>
</feature>
<evidence type="ECO:0000256" key="1">
    <source>
        <dbReference type="SAM" id="MobiDB-lite"/>
    </source>
</evidence>
<evidence type="ECO:0000259" key="2">
    <source>
        <dbReference type="PROSITE" id="PS50878"/>
    </source>
</evidence>
<dbReference type="InterPro" id="IPR043502">
    <property type="entry name" value="DNA/RNA_pol_sf"/>
</dbReference>
<feature type="non-terminal residue" evidence="3">
    <location>
        <position position="1"/>
    </location>
</feature>
<reference evidence="3" key="1">
    <citation type="submission" date="2021-02" db="EMBL/GenBank/DDBJ databases">
        <authorList>
            <person name="Nowell W R."/>
        </authorList>
    </citation>
    <scope>NUCLEOTIDE SEQUENCE</scope>
</reference>
<sequence>MNNYANQANRHKISDNSTRNAHVTTSSNQTVNRTRPLENIDDYYYDQHTNAQFIARANQHNRIPGPISTNLLPLDSPSLTPCRRSRAQLEENDDFIPVTNRNKKRRSDNNINNDRSSYEQQQQQQQNGRPRYPTRFQYRQQQQEELEENKLVASIPIENQQDHQSFRQEHQPIRQDHQPIRQEQKVSLAAARYALTRFPFAPFIERLSNGNIKEKSISQDLEKYLNEQHQAEIQIASIRKSTTKCEPNEHDYLLYVKDSNSFCTLFNKQKWPQQLGGENFIFPSTPSFPPQLSLVIKNVDLRMDIKEFSDDLKTIHPEIHNVIRLKNKFQNDIKLVKLELLSNTFREELLKTGKIRANGLIFDIDEYLSPATVLICTKCRGIGHFRRQCTQIDETCNVCGHNCPDLRQHQCSNINKCIHCDGNHLSNSIKCPVIKEFRADLTKKLFSNKPAILRHNNNNNNQENQNYIHNTIDYPLLPLSQRPPTNNTSVMNKLDEVLIGMAKLNESFERIAKKQYELEQFINHKNEQDEYLLNKVEQLRLSNNETKENMIKNEKLIKNLILPTLELISKFLYHSNLKANGVDDADFKCQIETKRALLDLVLTGDNPNGGVVIMVRGELKCTRIDCNLPNVCVIDIIEGTNETPLRVIAVYATEITERNGSTPRSIAFWSRAKKCMKSASSSLHGFMLNDGTVIKDGPKMCEEACKHYEEFFSESEIFRPHPYTDSPDLQWENFDEEIPLCTTEEVIDIVNSRKKKKSIDAHGLSNFTFNFLPLSYWSLLVEIFNHSFSEGMMPDRWKDSRMLLLAKKDPICNPGLTRPISLLDIFLKVNEKLFQTRFMNIVNRRGLLPDTQSGFRPKFRLQTRVLLFFEHISSLMANSSPVETIFVDFRSAFDQLWFLGCIGKLKRMGIPRKYLIWIENWLMNRRAFIEIKGERSKWFRIRKGGPQGSIFTPLLFITYHSDLTETLNCCLSHHFADDLAAIMAGGIGLKYSLQCLELEKKLSSFFEDLEYYCTLTAQPINYNKTQALFSARAIGYPDIALKCGNNKIEWVKEIKYLGYVFTPKLGFSAMIQKTMLKVRQRVAMVNSFRLKGFTSTALRKALFNSYVLP</sequence>
<proteinExistence type="predicted"/>
<dbReference type="Pfam" id="PF00078">
    <property type="entry name" value="RVT_1"/>
    <property type="match status" value="1"/>
</dbReference>
<dbReference type="SUPFAM" id="SSF56672">
    <property type="entry name" value="DNA/RNA polymerases"/>
    <property type="match status" value="1"/>
</dbReference>
<comment type="caution">
    <text evidence="3">The sequence shown here is derived from an EMBL/GenBank/DDBJ whole genome shotgun (WGS) entry which is preliminary data.</text>
</comment>
<protein>
    <recommendedName>
        <fullName evidence="2">Reverse transcriptase domain-containing protein</fullName>
    </recommendedName>
</protein>
<dbReference type="InterPro" id="IPR000477">
    <property type="entry name" value="RT_dom"/>
</dbReference>
<feature type="compositionally biased region" description="Low complexity" evidence="1">
    <location>
        <begin position="109"/>
        <end position="126"/>
    </location>
</feature>
<feature type="domain" description="Reverse transcriptase" evidence="2">
    <location>
        <begin position="786"/>
        <end position="1061"/>
    </location>
</feature>
<gene>
    <name evidence="3" type="ORF">UXM345_LOCUS29446</name>
</gene>
<dbReference type="PANTHER" id="PTHR19446">
    <property type="entry name" value="REVERSE TRANSCRIPTASES"/>
    <property type="match status" value="1"/>
</dbReference>
<dbReference type="AlphaFoldDB" id="A0A820CVP6"/>
<organism evidence="3 4">
    <name type="scientific">Rotaria magnacalcarata</name>
    <dbReference type="NCBI Taxonomy" id="392030"/>
    <lineage>
        <taxon>Eukaryota</taxon>
        <taxon>Metazoa</taxon>
        <taxon>Spiralia</taxon>
        <taxon>Gnathifera</taxon>
        <taxon>Rotifera</taxon>
        <taxon>Eurotatoria</taxon>
        <taxon>Bdelloidea</taxon>
        <taxon>Philodinida</taxon>
        <taxon>Philodinidae</taxon>
        <taxon>Rotaria</taxon>
    </lineage>
</organism>